<organism evidence="4 5">
    <name type="scientific">Cyclospora cayetanensis</name>
    <dbReference type="NCBI Taxonomy" id="88456"/>
    <lineage>
        <taxon>Eukaryota</taxon>
        <taxon>Sar</taxon>
        <taxon>Alveolata</taxon>
        <taxon>Apicomplexa</taxon>
        <taxon>Conoidasida</taxon>
        <taxon>Coccidia</taxon>
        <taxon>Eucoccidiorida</taxon>
        <taxon>Eimeriorina</taxon>
        <taxon>Eimeriidae</taxon>
        <taxon>Cyclospora</taxon>
    </lineage>
</organism>
<dbReference type="InterPro" id="IPR028364">
    <property type="entry name" value="Ribosomal_uL1/biogenesis"/>
</dbReference>
<dbReference type="InParanoid" id="A0A1D3D4J6"/>
<evidence type="ECO:0000256" key="2">
    <source>
        <dbReference type="ARBA" id="ARBA00022980"/>
    </source>
</evidence>
<dbReference type="PANTHER" id="PTHR36427">
    <property type="entry name" value="54S RIBOSOMAL PROTEIN L1, MITOCHONDRIAL"/>
    <property type="match status" value="1"/>
</dbReference>
<dbReference type="Gene3D" id="2.40.50.140">
    <property type="entry name" value="Nucleic acid-binding proteins"/>
    <property type="match status" value="1"/>
</dbReference>
<name>A0A1D3D4J6_9EIME</name>
<accession>A0A1D3D4J6</accession>
<dbReference type="InterPro" id="IPR012340">
    <property type="entry name" value="NA-bd_OB-fold"/>
</dbReference>
<dbReference type="Proteomes" id="UP000095192">
    <property type="component" value="Unassembled WGS sequence"/>
</dbReference>
<dbReference type="Gene3D" id="3.40.50.790">
    <property type="match status" value="1"/>
</dbReference>
<dbReference type="InterPro" id="IPR023674">
    <property type="entry name" value="Ribosomal_uL1-like"/>
</dbReference>
<evidence type="ECO:0000313" key="4">
    <source>
        <dbReference type="EMBL" id="OEH78334.1"/>
    </source>
</evidence>
<sequence>MGSYYPSEAGGLPLPGVPSSSLPVAGRLVRGSDLAAFHGKQVSLLGTLLQLQGTNALIRSVDGMEISCALSCSPTAALQSAVIACGEAQGSSLVNCSRIIPVGGDIALDIRSKVNRSSFIKKLFSDTSERFKMMLLTWRAAAASRLRLPLSAAGAASAQQPPLPMMRHQERGLKYIPFHGRSKKPRKVAPPLPVYAVDAVVPSLDAALPSEATDQQQQTLLHLSPFQAVQVLQAFLPLQPLQAVEDPLVYLVLHVRADLRRESVRGVCTLPHGVGSAAKLAVFCPDEEAAALLALGADFAGGDALIQRVAKGVESGGCDWASTGVIFQSGEKRQWVGFDKAVASPSVMPKLLKVARILGPKKLMPSPKSGTVVAALGEAVKAIKSGQSVEFRAEGEGEIKAPLGRVDFSREQLLENCKSLVAEVKLLRSLGVVHSLQAEKSDS</sequence>
<dbReference type="PANTHER" id="PTHR36427:SF3">
    <property type="entry name" value="LARGE RIBOSOMAL SUBUNIT PROTEIN UL1M"/>
    <property type="match status" value="1"/>
</dbReference>
<dbReference type="VEuPathDB" id="ToxoDB:cyc_08550"/>
<evidence type="ECO:0000256" key="1">
    <source>
        <dbReference type="ARBA" id="ARBA00010531"/>
    </source>
</evidence>
<dbReference type="AlphaFoldDB" id="A0A1D3D4J6"/>
<dbReference type="GO" id="GO:0005840">
    <property type="term" value="C:ribosome"/>
    <property type="evidence" value="ECO:0007669"/>
    <property type="project" value="UniProtKB-KW"/>
</dbReference>
<dbReference type="InterPro" id="IPR016095">
    <property type="entry name" value="Ribosomal_uL1_3-a/b-sand"/>
</dbReference>
<keyword evidence="5" id="KW-1185">Reference proteome</keyword>
<proteinExistence type="inferred from homology"/>
<dbReference type="GO" id="GO:1990904">
    <property type="term" value="C:ribonucleoprotein complex"/>
    <property type="evidence" value="ECO:0007669"/>
    <property type="project" value="UniProtKB-KW"/>
</dbReference>
<reference evidence="4 5" key="1">
    <citation type="journal article" date="2016" name="BMC Genomics">
        <title>Comparative genomics reveals Cyclospora cayetanensis possesses coccidia-like metabolism and invasion components but unique surface antigens.</title>
        <authorList>
            <person name="Liu S."/>
            <person name="Wang L."/>
            <person name="Zheng H."/>
            <person name="Xu Z."/>
            <person name="Roellig D.M."/>
            <person name="Li N."/>
            <person name="Frace M.A."/>
            <person name="Tang K."/>
            <person name="Arrowood M.J."/>
            <person name="Moss D.M."/>
            <person name="Zhang L."/>
            <person name="Feng Y."/>
            <person name="Xiao L."/>
        </authorList>
    </citation>
    <scope>NUCLEOTIDE SEQUENCE [LARGE SCALE GENOMIC DNA]</scope>
    <source>
        <strain evidence="4 5">CHN_HEN01</strain>
    </source>
</reference>
<dbReference type="EMBL" id="JROU02000776">
    <property type="protein sequence ID" value="OEH78334.1"/>
    <property type="molecule type" value="Genomic_DNA"/>
</dbReference>
<dbReference type="SUPFAM" id="SSF56808">
    <property type="entry name" value="Ribosomal protein L1"/>
    <property type="match status" value="1"/>
</dbReference>
<dbReference type="Pfam" id="PF00687">
    <property type="entry name" value="Ribosomal_L1"/>
    <property type="match status" value="1"/>
</dbReference>
<protein>
    <submittedName>
        <fullName evidence="4">50s ribosomal protein</fullName>
    </submittedName>
</protein>
<dbReference type="VEuPathDB" id="ToxoDB:LOC34624244"/>
<evidence type="ECO:0000313" key="5">
    <source>
        <dbReference type="Proteomes" id="UP000095192"/>
    </source>
</evidence>
<comment type="similarity">
    <text evidence="1">Belongs to the universal ribosomal protein uL1 family.</text>
</comment>
<dbReference type="Gene3D" id="3.30.190.20">
    <property type="match status" value="1"/>
</dbReference>
<keyword evidence="2 4" id="KW-0689">Ribosomal protein</keyword>
<evidence type="ECO:0000256" key="3">
    <source>
        <dbReference type="ARBA" id="ARBA00023274"/>
    </source>
</evidence>
<gene>
    <name evidence="4" type="ORF">cyc_08550</name>
</gene>
<comment type="caution">
    <text evidence="4">The sequence shown here is derived from an EMBL/GenBank/DDBJ whole genome shotgun (WGS) entry which is preliminary data.</text>
</comment>
<dbReference type="CDD" id="cd00403">
    <property type="entry name" value="Ribosomal_L1"/>
    <property type="match status" value="1"/>
</dbReference>
<keyword evidence="3" id="KW-0687">Ribonucleoprotein</keyword>